<dbReference type="UniPathway" id="UPA00241"/>
<keyword evidence="4 6" id="KW-0173">Coenzyme A biosynthesis</keyword>
<comment type="function">
    <text evidence="6">Catalyzes the GTP-dependent phosphorylation of the 3'-hydroxyl group of dephosphocoenzyme A to form coenzyme A (CoA).</text>
</comment>
<evidence type="ECO:0000256" key="4">
    <source>
        <dbReference type="ARBA" id="ARBA00022993"/>
    </source>
</evidence>
<dbReference type="PANTHER" id="PTHR40732">
    <property type="entry name" value="UPF0218 PROTEIN TK1697"/>
    <property type="match status" value="1"/>
</dbReference>
<dbReference type="KEGG" id="pdl:Pyrde_0121"/>
<evidence type="ECO:0000256" key="5">
    <source>
        <dbReference type="ARBA" id="ARBA00023134"/>
    </source>
</evidence>
<evidence type="ECO:0000256" key="6">
    <source>
        <dbReference type="HAMAP-Rule" id="MF_00590"/>
    </source>
</evidence>
<evidence type="ECO:0000313" key="7">
    <source>
        <dbReference type="EMBL" id="ALL00171.1"/>
    </source>
</evidence>
<feature type="binding site" evidence="6">
    <location>
        <position position="131"/>
    </location>
    <ligand>
        <name>GTP</name>
        <dbReference type="ChEBI" id="CHEBI:37565"/>
    </ligand>
</feature>
<dbReference type="STRING" id="1273541.Pyrde_0121"/>
<evidence type="ECO:0000313" key="8">
    <source>
        <dbReference type="Proteomes" id="UP000058613"/>
    </source>
</evidence>
<dbReference type="EC" id="2.7.1.237" evidence="6"/>
<dbReference type="GO" id="GO:0015937">
    <property type="term" value="P:coenzyme A biosynthetic process"/>
    <property type="evidence" value="ECO:0007669"/>
    <property type="project" value="UniProtKB-UniRule"/>
</dbReference>
<protein>
    <recommendedName>
        <fullName evidence="6">GTP-dependent dephospho-CoA kinase</fullName>
        <ecNumber evidence="6">2.7.1.237</ecNumber>
    </recommendedName>
    <alternativeName>
        <fullName evidence="6">Dephospho-coenzyme A kinase</fullName>
        <shortName evidence="6">DPCK</shortName>
    </alternativeName>
</protein>
<keyword evidence="3 6" id="KW-0418">Kinase</keyword>
<dbReference type="PANTHER" id="PTHR40732:SF1">
    <property type="entry name" value="GTP-DEPENDENT DEPHOSPHO-COA KINASE"/>
    <property type="match status" value="1"/>
</dbReference>
<comment type="catalytic activity">
    <reaction evidence="6">
        <text>3'-dephospho-CoA + GTP = GDP + CoA + H(+)</text>
        <dbReference type="Rhea" id="RHEA:61156"/>
        <dbReference type="ChEBI" id="CHEBI:15378"/>
        <dbReference type="ChEBI" id="CHEBI:37565"/>
        <dbReference type="ChEBI" id="CHEBI:57287"/>
        <dbReference type="ChEBI" id="CHEBI:57328"/>
        <dbReference type="ChEBI" id="CHEBI:58189"/>
        <dbReference type="EC" id="2.7.1.237"/>
    </reaction>
</comment>
<feature type="binding site" evidence="6">
    <location>
        <position position="76"/>
    </location>
    <ligand>
        <name>GTP</name>
        <dbReference type="ChEBI" id="CHEBI:37565"/>
    </ligand>
</feature>
<comment type="pathway">
    <text evidence="6">Cofactor biosynthesis; coenzyme A biosynthesis.</text>
</comment>
<gene>
    <name evidence="7" type="ORF">Pyrde_0121</name>
</gene>
<organism evidence="7 8">
    <name type="scientific">Pyrodictium delaneyi</name>
    <dbReference type="NCBI Taxonomy" id="1273541"/>
    <lineage>
        <taxon>Archaea</taxon>
        <taxon>Thermoproteota</taxon>
        <taxon>Thermoprotei</taxon>
        <taxon>Desulfurococcales</taxon>
        <taxon>Pyrodictiaceae</taxon>
        <taxon>Pyrodictium</taxon>
    </lineage>
</organism>
<dbReference type="Pfam" id="PF04019">
    <property type="entry name" value="DUF359"/>
    <property type="match status" value="1"/>
</dbReference>
<dbReference type="EMBL" id="CP013011">
    <property type="protein sequence ID" value="ALL00171.1"/>
    <property type="molecule type" value="Genomic_DNA"/>
</dbReference>
<sequence>MVGSRVFYTMGVLGSIFCMPEELRPLLASRAPRSMLVPSLNYVESMLRYARLIVVGDRVTRDALSLGLRPVLAVYDCTEMRYNVECPELPRDYRRVHVANPRSSISLEALNAIRDGIRSGRYTAIQVKGEEDLLAIPAILYADVDSIVVYGQPSRGVLLVHVDWYVKRLAWSLLRMFQPCDVPLEKAKE</sequence>
<proteinExistence type="inferred from homology"/>
<dbReference type="GO" id="GO:0016301">
    <property type="term" value="F:kinase activity"/>
    <property type="evidence" value="ECO:0007669"/>
    <property type="project" value="UniProtKB-UniRule"/>
</dbReference>
<evidence type="ECO:0000256" key="2">
    <source>
        <dbReference type="ARBA" id="ARBA00022741"/>
    </source>
</evidence>
<comment type="caution">
    <text evidence="6">Lacks conserved residue(s) required for the propagation of feature annotation.</text>
</comment>
<dbReference type="InterPro" id="IPR007164">
    <property type="entry name" value="GTP-dep_dephospho-CoA_kin"/>
</dbReference>
<comment type="similarity">
    <text evidence="6">Belongs to the GTP-dependent DPCK family.</text>
</comment>
<keyword evidence="2 6" id="KW-0547">Nucleotide-binding</keyword>
<evidence type="ECO:0000256" key="3">
    <source>
        <dbReference type="ARBA" id="ARBA00022777"/>
    </source>
</evidence>
<reference evidence="7 8" key="1">
    <citation type="submission" date="2015-10" db="EMBL/GenBank/DDBJ databases">
        <title>Complete genome sequence of hyperthermophilic archaeon Pyrodictium delaneyi Su06.</title>
        <authorList>
            <person name="Jung J.-H."/>
            <person name="Lin J."/>
            <person name="Holden J.F."/>
            <person name="Park C.-S."/>
        </authorList>
    </citation>
    <scope>NUCLEOTIDE SEQUENCE [LARGE SCALE GENOMIC DNA]</scope>
    <source>
        <strain evidence="7 8">Su06</strain>
    </source>
</reference>
<dbReference type="GO" id="GO:0005525">
    <property type="term" value="F:GTP binding"/>
    <property type="evidence" value="ECO:0007669"/>
    <property type="project" value="UniProtKB-UniRule"/>
</dbReference>
<keyword evidence="5 6" id="KW-0342">GTP-binding</keyword>
<dbReference type="HAMAP" id="MF_00590">
    <property type="entry name" value="Dephospho_CoA_kinase_GTP_dep"/>
    <property type="match status" value="1"/>
</dbReference>
<evidence type="ECO:0000256" key="1">
    <source>
        <dbReference type="ARBA" id="ARBA00022679"/>
    </source>
</evidence>
<feature type="binding site" evidence="6">
    <location>
        <position position="57"/>
    </location>
    <ligand>
        <name>GTP</name>
        <dbReference type="ChEBI" id="CHEBI:37565"/>
    </ligand>
</feature>
<name>A0A0P0N1C0_9CREN</name>
<dbReference type="AlphaFoldDB" id="A0A0P0N1C0"/>
<dbReference type="Proteomes" id="UP000058613">
    <property type="component" value="Chromosome"/>
</dbReference>
<keyword evidence="1 6" id="KW-0808">Transferase</keyword>
<feature type="binding site" evidence="6">
    <location>
        <position position="59"/>
    </location>
    <ligand>
        <name>GTP</name>
        <dbReference type="ChEBI" id="CHEBI:37565"/>
    </ligand>
</feature>
<accession>A0A0P0N1C0</accession>